<name>A0A5J4TEX3_9EUKA</name>
<dbReference type="AlphaFoldDB" id="A0A5J4TEX3"/>
<dbReference type="Proteomes" id="UP000324800">
    <property type="component" value="Unassembled WGS sequence"/>
</dbReference>
<gene>
    <name evidence="1" type="ORF">EZS28_047447</name>
</gene>
<organism evidence="1 2">
    <name type="scientific">Streblomastix strix</name>
    <dbReference type="NCBI Taxonomy" id="222440"/>
    <lineage>
        <taxon>Eukaryota</taxon>
        <taxon>Metamonada</taxon>
        <taxon>Preaxostyla</taxon>
        <taxon>Oxymonadida</taxon>
        <taxon>Streblomastigidae</taxon>
        <taxon>Streblomastix</taxon>
    </lineage>
</organism>
<accession>A0A5J4TEX3</accession>
<evidence type="ECO:0000313" key="1">
    <source>
        <dbReference type="EMBL" id="KAA6357026.1"/>
    </source>
</evidence>
<proteinExistence type="predicted"/>
<reference evidence="1 2" key="1">
    <citation type="submission" date="2019-03" db="EMBL/GenBank/DDBJ databases">
        <title>Single cell metagenomics reveals metabolic interactions within the superorganism composed of flagellate Streblomastix strix and complex community of Bacteroidetes bacteria on its surface.</title>
        <authorList>
            <person name="Treitli S.C."/>
            <person name="Kolisko M."/>
            <person name="Husnik F."/>
            <person name="Keeling P."/>
            <person name="Hampl V."/>
        </authorList>
    </citation>
    <scope>NUCLEOTIDE SEQUENCE [LARGE SCALE GENOMIC DNA]</scope>
    <source>
        <strain evidence="1">ST1C</strain>
    </source>
</reference>
<comment type="caution">
    <text evidence="1">The sequence shown here is derived from an EMBL/GenBank/DDBJ whole genome shotgun (WGS) entry which is preliminary data.</text>
</comment>
<dbReference type="EMBL" id="SNRW01032023">
    <property type="protein sequence ID" value="KAA6357026.1"/>
    <property type="molecule type" value="Genomic_DNA"/>
</dbReference>
<sequence length="288" mass="32271">LYMQQTLIQGTNSSHAVDLPVAQLDLDVFQTNRQLEPTVATNALIQRTTPLPLVQGQLVQILEGITGASLQETDFYATNMSNTQVLEVMQRATLVPQLLQHTNIPAADRQILLPLQSIDVLTPGFQLQAQEFREIGILTKQHIQVTNLIEALNGSLRTSPGPQASRTRKYGENKNFFQDQRPFFFNRNNNSVMSHTNLATTQRQIDIHSLSSGQNDVNVQGNLIEQQGVDLEGNQTQRQNTMARNSHIEMEIDMVSEGRDINPPPLEAKQTRPLLIDKETTGPRNLTF</sequence>
<protein>
    <submittedName>
        <fullName evidence="1">Uncharacterized protein</fullName>
    </submittedName>
</protein>
<feature type="non-terminal residue" evidence="1">
    <location>
        <position position="1"/>
    </location>
</feature>
<evidence type="ECO:0000313" key="2">
    <source>
        <dbReference type="Proteomes" id="UP000324800"/>
    </source>
</evidence>